<dbReference type="PANTHER" id="PTHR31379:SF1">
    <property type="entry name" value="F-BOX C PROTEIN-RELATED"/>
    <property type="match status" value="1"/>
</dbReference>
<evidence type="ECO:0000313" key="2">
    <source>
        <dbReference type="Proteomes" id="UP000008281"/>
    </source>
</evidence>
<dbReference type="AlphaFoldDB" id="E3N370"/>
<dbReference type="PANTHER" id="PTHR31379">
    <property type="entry name" value="F-BOX C PROTEIN-RELATED-RELATED"/>
    <property type="match status" value="1"/>
</dbReference>
<dbReference type="Pfam" id="PF12078">
    <property type="entry name" value="DUF3557"/>
    <property type="match status" value="1"/>
</dbReference>
<dbReference type="GeneID" id="9806808"/>
<dbReference type="EMBL" id="DS268517">
    <property type="protein sequence ID" value="EFO84473.1"/>
    <property type="molecule type" value="Genomic_DNA"/>
</dbReference>
<proteinExistence type="predicted"/>
<dbReference type="Proteomes" id="UP000008281">
    <property type="component" value="Unassembled WGS sequence"/>
</dbReference>
<gene>
    <name evidence="1" type="ORF">CRE_18123</name>
</gene>
<dbReference type="KEGG" id="crq:GCK72_007976"/>
<dbReference type="RefSeq" id="XP_003097180.2">
    <property type="nucleotide sequence ID" value="XM_003097132.2"/>
</dbReference>
<dbReference type="InParanoid" id="E3N370"/>
<protein>
    <submittedName>
        <fullName evidence="1">Uncharacterized protein</fullName>
    </submittedName>
</protein>
<evidence type="ECO:0000313" key="1">
    <source>
        <dbReference type="EMBL" id="EFO84473.1"/>
    </source>
</evidence>
<accession>E3N370</accession>
<sequence length="437" mass="51060">MSLTYLSSKSVLQFMDPNLRWVSSFTQQFSRSKKNFRIELRQRCPGILSTEKSIPMRIDEVQLTPTMIRINKKTYRLCLYECYREDSDLTVDKMPEGIRNVRKMSRERDHDVDHYGIRDQPEATIRFIERWRQDLDIEHSKDMYYKAKQLLSIETNPVEMKALEERINHYGSIYYPYLLREKETPRYRMPYFYFIKLAVGETTEVIEYSKTLGDALKYMVGQLFGTASLITIRVLEINPTAPFYYSMPYNLSVCNLKISEQTSTALNAFSFSSPLQKLEILAHPREIVDYSNPTLRDARILVSTGVVTREHVENFINPRVIFSKPPPGDFFVLNVLPGLVKKWISVTPDIGTHFSFAQRDSWNADWLMEGVGRLDGARKCRIPGGRDSNCRVYITIELRNEESEINVFYEENDIHVKVYPKGHAMSVEMENVLQLNQ</sequence>
<reference evidence="1" key="1">
    <citation type="submission" date="2007-07" db="EMBL/GenBank/DDBJ databases">
        <title>PCAP assembly of the Caenorhabditis remanei genome.</title>
        <authorList>
            <consortium name="The Caenorhabditis remanei Sequencing Consortium"/>
            <person name="Wilson R.K."/>
        </authorList>
    </citation>
    <scope>NUCLEOTIDE SEQUENCE [LARGE SCALE GENOMIC DNA]</scope>
    <source>
        <strain evidence="1">PB4641</strain>
    </source>
</reference>
<dbReference type="InterPro" id="IPR021942">
    <property type="entry name" value="DUF3557"/>
</dbReference>
<name>E3N370_CAERE</name>
<organism evidence="2">
    <name type="scientific">Caenorhabditis remanei</name>
    <name type="common">Caenorhabditis vulgaris</name>
    <dbReference type="NCBI Taxonomy" id="31234"/>
    <lineage>
        <taxon>Eukaryota</taxon>
        <taxon>Metazoa</taxon>
        <taxon>Ecdysozoa</taxon>
        <taxon>Nematoda</taxon>
        <taxon>Chromadorea</taxon>
        <taxon>Rhabditida</taxon>
        <taxon>Rhabditina</taxon>
        <taxon>Rhabditomorpha</taxon>
        <taxon>Rhabditoidea</taxon>
        <taxon>Rhabditidae</taxon>
        <taxon>Peloderinae</taxon>
        <taxon>Caenorhabditis</taxon>
    </lineage>
</organism>
<dbReference type="CTD" id="9806808"/>
<dbReference type="HOGENOM" id="CLU_042576_2_1_1"/>
<keyword evidence="2" id="KW-1185">Reference proteome</keyword>